<evidence type="ECO:0000256" key="1">
    <source>
        <dbReference type="SAM" id="MobiDB-lite"/>
    </source>
</evidence>
<proteinExistence type="predicted"/>
<protein>
    <submittedName>
        <fullName evidence="2">Uncharacterized protein</fullName>
    </submittedName>
</protein>
<dbReference type="RefSeq" id="WP_083167669.1">
    <property type="nucleotide sequence ID" value="NZ_MVHF01000036.1"/>
</dbReference>
<evidence type="ECO:0000313" key="2">
    <source>
        <dbReference type="EMBL" id="ORA29290.1"/>
    </source>
</evidence>
<gene>
    <name evidence="2" type="ORF">BST13_27285</name>
</gene>
<organism evidence="2 3">
    <name type="scientific">Mycobacterium aquaticum</name>
    <dbReference type="NCBI Taxonomy" id="1927124"/>
    <lineage>
        <taxon>Bacteria</taxon>
        <taxon>Bacillati</taxon>
        <taxon>Actinomycetota</taxon>
        <taxon>Actinomycetes</taxon>
        <taxon>Mycobacteriales</taxon>
        <taxon>Mycobacteriaceae</taxon>
        <taxon>Mycobacterium</taxon>
    </lineage>
</organism>
<name>A0A1X0AGV2_9MYCO</name>
<dbReference type="OrthoDB" id="9923867at2"/>
<evidence type="ECO:0000313" key="3">
    <source>
        <dbReference type="Proteomes" id="UP000192448"/>
    </source>
</evidence>
<dbReference type="AlphaFoldDB" id="A0A1X0AGV2"/>
<feature type="region of interest" description="Disordered" evidence="1">
    <location>
        <begin position="69"/>
        <end position="93"/>
    </location>
</feature>
<keyword evidence="3" id="KW-1185">Reference proteome</keyword>
<accession>A0A1X0AGV2</accession>
<feature type="region of interest" description="Disordered" evidence="1">
    <location>
        <begin position="1"/>
        <end position="27"/>
    </location>
</feature>
<dbReference type="Proteomes" id="UP000192448">
    <property type="component" value="Unassembled WGS sequence"/>
</dbReference>
<sequence>MTTWTLTTSSPDAERVTMGSARDPRRARRDLVAAARTQMQHAPAAGTPRYVLHQDGVIVAIIQTGLTEAGTPDHAGAAGMLDRLDHSRKPFED</sequence>
<dbReference type="EMBL" id="MVHF01000036">
    <property type="protein sequence ID" value="ORA29290.1"/>
    <property type="molecule type" value="Genomic_DNA"/>
</dbReference>
<comment type="caution">
    <text evidence="2">The sequence shown here is derived from an EMBL/GenBank/DDBJ whole genome shotgun (WGS) entry which is preliminary data.</text>
</comment>
<feature type="compositionally biased region" description="Polar residues" evidence="1">
    <location>
        <begin position="1"/>
        <end position="11"/>
    </location>
</feature>
<feature type="compositionally biased region" description="Basic and acidic residues" evidence="1">
    <location>
        <begin position="82"/>
        <end position="93"/>
    </location>
</feature>
<reference evidence="2 3" key="1">
    <citation type="submission" date="2017-02" db="EMBL/GenBank/DDBJ databases">
        <title>The new phylogeny of genus Mycobacterium.</title>
        <authorList>
            <person name="Tortoli E."/>
            <person name="Trovato A."/>
            <person name="Cirillo D.M."/>
        </authorList>
    </citation>
    <scope>NUCLEOTIDE SEQUENCE [LARGE SCALE GENOMIC DNA]</scope>
    <source>
        <strain evidence="2 3">RW6</strain>
    </source>
</reference>